<dbReference type="KEGG" id="pbut:DTO10_12760"/>
<dbReference type="SMART" id="SM00283">
    <property type="entry name" value="MA"/>
    <property type="match status" value="1"/>
</dbReference>
<dbReference type="SMART" id="SM00304">
    <property type="entry name" value="HAMP"/>
    <property type="match status" value="1"/>
</dbReference>
<keyword evidence="13" id="KW-1185">Reference proteome</keyword>
<dbReference type="PROSITE" id="PS50111">
    <property type="entry name" value="CHEMOTAXIS_TRANSDUC_2"/>
    <property type="match status" value="1"/>
</dbReference>
<reference evidence="10 13" key="2">
    <citation type="submission" date="2018-07" db="EMBL/GenBank/DDBJ databases">
        <title>The molecular basis for the intramolecular migration of carboxyl group in the catabolism of para-hydroxybenzoate via gentisate.</title>
        <authorList>
            <person name="Zhao H."/>
            <person name="Xu Y."/>
            <person name="Lin S."/>
            <person name="Spain J.C."/>
            <person name="Zhou N.-Y."/>
        </authorList>
    </citation>
    <scope>NUCLEOTIDE SEQUENCE [LARGE SCALE GENOMIC DNA]</scope>
    <source>
        <strain evidence="10 13">PHB-7a</strain>
    </source>
</reference>
<evidence type="ECO:0000313" key="13">
    <source>
        <dbReference type="Proteomes" id="UP000260457"/>
    </source>
</evidence>
<dbReference type="InterPro" id="IPR003660">
    <property type="entry name" value="HAMP_dom"/>
</dbReference>
<keyword evidence="7" id="KW-1133">Transmembrane helix</keyword>
<dbReference type="InterPro" id="IPR004089">
    <property type="entry name" value="MCPsignal_dom"/>
</dbReference>
<name>A0AAX0S481_9BACI</name>
<keyword evidence="3 7" id="KW-0472">Membrane</keyword>
<dbReference type="GO" id="GO:0007165">
    <property type="term" value="P:signal transduction"/>
    <property type="evidence" value="ECO:0007669"/>
    <property type="project" value="UniProtKB-KW"/>
</dbReference>
<dbReference type="PROSITE" id="PS50885">
    <property type="entry name" value="HAMP"/>
    <property type="match status" value="1"/>
</dbReference>
<dbReference type="Proteomes" id="UP000220106">
    <property type="component" value="Unassembled WGS sequence"/>
</dbReference>
<evidence type="ECO:0000256" key="5">
    <source>
        <dbReference type="ARBA" id="ARBA00029447"/>
    </source>
</evidence>
<dbReference type="Pfam" id="PF00015">
    <property type="entry name" value="MCPsignal"/>
    <property type="match status" value="1"/>
</dbReference>
<organism evidence="11 12">
    <name type="scientific">Peribacillus butanolivorans</name>
    <dbReference type="NCBI Taxonomy" id="421767"/>
    <lineage>
        <taxon>Bacteria</taxon>
        <taxon>Bacillati</taxon>
        <taxon>Bacillota</taxon>
        <taxon>Bacilli</taxon>
        <taxon>Bacillales</taxon>
        <taxon>Bacillaceae</taxon>
        <taxon>Peribacillus</taxon>
    </lineage>
</organism>
<evidence type="ECO:0000313" key="11">
    <source>
        <dbReference type="EMBL" id="PEJ31336.1"/>
    </source>
</evidence>
<evidence type="ECO:0000259" key="8">
    <source>
        <dbReference type="PROSITE" id="PS50111"/>
    </source>
</evidence>
<evidence type="ECO:0000256" key="1">
    <source>
        <dbReference type="ARBA" id="ARBA00004236"/>
    </source>
</evidence>
<keyword evidence="4 6" id="KW-0807">Transducer</keyword>
<dbReference type="RefSeq" id="WP_098176671.1">
    <property type="nucleotide sequence ID" value="NZ_CP030926.1"/>
</dbReference>
<comment type="similarity">
    <text evidence="5">Belongs to the methyl-accepting chemotaxis (MCP) protein family.</text>
</comment>
<dbReference type="SUPFAM" id="SSF58104">
    <property type="entry name" value="Methyl-accepting chemotaxis protein (MCP) signaling domain"/>
    <property type="match status" value="1"/>
</dbReference>
<feature type="transmembrane region" description="Helical" evidence="7">
    <location>
        <begin position="101"/>
        <end position="122"/>
    </location>
</feature>
<evidence type="ECO:0000256" key="4">
    <source>
        <dbReference type="ARBA" id="ARBA00023224"/>
    </source>
</evidence>
<dbReference type="EMBL" id="NUEQ01000029">
    <property type="protein sequence ID" value="PEJ31336.1"/>
    <property type="molecule type" value="Genomic_DNA"/>
</dbReference>
<gene>
    <name evidence="11" type="ORF">CN689_16545</name>
    <name evidence="10" type="ORF">DTO10_12760</name>
</gene>
<dbReference type="GO" id="GO:0005886">
    <property type="term" value="C:plasma membrane"/>
    <property type="evidence" value="ECO:0007669"/>
    <property type="project" value="UniProtKB-SubCell"/>
</dbReference>
<keyword evidence="2" id="KW-1003">Cell membrane</keyword>
<dbReference type="CDD" id="cd06225">
    <property type="entry name" value="HAMP"/>
    <property type="match status" value="1"/>
</dbReference>
<evidence type="ECO:0000256" key="2">
    <source>
        <dbReference type="ARBA" id="ARBA00022475"/>
    </source>
</evidence>
<dbReference type="PANTHER" id="PTHR32089">
    <property type="entry name" value="METHYL-ACCEPTING CHEMOTAXIS PROTEIN MCPB"/>
    <property type="match status" value="1"/>
</dbReference>
<evidence type="ECO:0000313" key="12">
    <source>
        <dbReference type="Proteomes" id="UP000220106"/>
    </source>
</evidence>
<accession>A0AAX0S481</accession>
<dbReference type="PANTHER" id="PTHR32089:SF112">
    <property type="entry name" value="LYSOZYME-LIKE PROTEIN-RELATED"/>
    <property type="match status" value="1"/>
</dbReference>
<reference evidence="11 12" key="1">
    <citation type="submission" date="2017-09" db="EMBL/GenBank/DDBJ databases">
        <title>Large-scale bioinformatics analysis of Bacillus genomes uncovers conserved roles of natural products in bacterial physiology.</title>
        <authorList>
            <consortium name="Agbiome Team Llc"/>
            <person name="Bleich R.M."/>
            <person name="Kirk G.J."/>
            <person name="Santa Maria K.C."/>
            <person name="Allen S.E."/>
            <person name="Farag S."/>
            <person name="Shank E.A."/>
            <person name="Bowers A."/>
        </authorList>
    </citation>
    <scope>NUCLEOTIDE SEQUENCE [LARGE SCALE GENOMIC DNA]</scope>
    <source>
        <strain evidence="11 12">AFS003229</strain>
    </source>
</reference>
<feature type="domain" description="HAMP" evidence="9">
    <location>
        <begin position="124"/>
        <end position="176"/>
    </location>
</feature>
<evidence type="ECO:0000256" key="7">
    <source>
        <dbReference type="SAM" id="Phobius"/>
    </source>
</evidence>
<dbReference type="Gene3D" id="1.10.287.950">
    <property type="entry name" value="Methyl-accepting chemotaxis protein"/>
    <property type="match status" value="1"/>
</dbReference>
<dbReference type="Gene3D" id="6.10.340.10">
    <property type="match status" value="1"/>
</dbReference>
<comment type="subcellular location">
    <subcellularLocation>
        <location evidence="1">Cell membrane</location>
    </subcellularLocation>
</comment>
<keyword evidence="7" id="KW-0812">Transmembrane</keyword>
<sequence length="416" mass="46000">MGKLDAFVEKRKGIEYVYVLKRENDSDVIVALNGSKDFMVESPFTPEQAKSINGKEEVLSEIYNDKWGTHKSYFTPIEGTDAIVGIDMDASFIPEMKSKMIVFNILFLISAVLLGAISAYVIGRQIARPVNELVGFTSEMAVGNLSKPITSVRQDEIGDLSHGFEDMRVSLSHIIQNVRERAQTMNKTTVSIHQSFEEMVESYDQIVTGTTEEAKASEERAHHIDRISNMISDLTDTIRLMSEQTNTMNEFTLHTNKLAEQGSKQVQDVTSQMDKIMGNGQASKANLVSLEADVVKINEVIGLIRIIASQTNLLSLNASIEAARAGDAGRGFAVVAQEVQKLAVQTDESIDVISESIMRINEQTAKVIQNNDESFQDILNGVSLVENNGEIFNKIFDSVEKLLKGTEQLAHGFAKN</sequence>
<evidence type="ECO:0000256" key="6">
    <source>
        <dbReference type="PROSITE-ProRule" id="PRU00284"/>
    </source>
</evidence>
<dbReference type="Proteomes" id="UP000260457">
    <property type="component" value="Chromosome"/>
</dbReference>
<dbReference type="AlphaFoldDB" id="A0AAX0S481"/>
<dbReference type="EMBL" id="CP030926">
    <property type="protein sequence ID" value="AXN39182.1"/>
    <property type="molecule type" value="Genomic_DNA"/>
</dbReference>
<evidence type="ECO:0000259" key="9">
    <source>
        <dbReference type="PROSITE" id="PS50885"/>
    </source>
</evidence>
<evidence type="ECO:0000313" key="10">
    <source>
        <dbReference type="EMBL" id="AXN39182.1"/>
    </source>
</evidence>
<feature type="domain" description="Methyl-accepting transducer" evidence="8">
    <location>
        <begin position="195"/>
        <end position="416"/>
    </location>
</feature>
<dbReference type="Pfam" id="PF00672">
    <property type="entry name" value="HAMP"/>
    <property type="match status" value="1"/>
</dbReference>
<proteinExistence type="inferred from homology"/>
<evidence type="ECO:0000256" key="3">
    <source>
        <dbReference type="ARBA" id="ARBA00023136"/>
    </source>
</evidence>
<protein>
    <submittedName>
        <fullName evidence="11">Methyl-accepting chemotaxis protein</fullName>
    </submittedName>
</protein>